<reference evidence="4 5" key="1">
    <citation type="journal article" date="2016" name="Genome Biol. Evol.">
        <title>Divergent and convergent evolution of fungal pathogenicity.</title>
        <authorList>
            <person name="Shang Y."/>
            <person name="Xiao G."/>
            <person name="Zheng P."/>
            <person name="Cen K."/>
            <person name="Zhan S."/>
            <person name="Wang C."/>
        </authorList>
    </citation>
    <scope>NUCLEOTIDE SEQUENCE [LARGE SCALE GENOMIC DNA]</scope>
    <source>
        <strain evidence="4 5">ARSEF 2679</strain>
    </source>
</reference>
<dbReference type="InterPro" id="IPR049884">
    <property type="entry name" value="Scytalone_dh"/>
</dbReference>
<dbReference type="InterPro" id="IPR032710">
    <property type="entry name" value="NTF2-like_dom_sf"/>
</dbReference>
<sequence>MADNNKISFQDYLEITNLVSQWSTSYDTKDWDSLRLCLAPSSCLDFRSLQGELHENLTPDNYVAILEKMIGDRRLKTQHFLGVSTWTHLGEGSVEVVHQVRAAHQRYKDETLTEVANKGHGHGFVYKRFRKHADGWKIESVRPELDWAEYDLHGTLASPEKKSE</sequence>
<name>A0A167NNP7_CORFA</name>
<protein>
    <submittedName>
        <fullName evidence="4">Scytalone dehydratase</fullName>
    </submittedName>
</protein>
<evidence type="ECO:0000259" key="3">
    <source>
        <dbReference type="Pfam" id="PF02982"/>
    </source>
</evidence>
<comment type="similarity">
    <text evidence="1">Belongs to the scytalone dehydratase family.</text>
</comment>
<evidence type="ECO:0000313" key="5">
    <source>
        <dbReference type="Proteomes" id="UP000076744"/>
    </source>
</evidence>
<dbReference type="GeneID" id="30024159"/>
<dbReference type="OrthoDB" id="5281072at2759"/>
<dbReference type="SUPFAM" id="SSF54427">
    <property type="entry name" value="NTF2-like"/>
    <property type="match status" value="1"/>
</dbReference>
<dbReference type="Proteomes" id="UP000076744">
    <property type="component" value="Unassembled WGS sequence"/>
</dbReference>
<gene>
    <name evidence="4" type="ORF">ISF_07867</name>
</gene>
<dbReference type="EMBL" id="AZHB01000024">
    <property type="protein sequence ID" value="OAA55762.1"/>
    <property type="molecule type" value="Genomic_DNA"/>
</dbReference>
<dbReference type="Pfam" id="PF02982">
    <property type="entry name" value="Scytalone_dh"/>
    <property type="match status" value="1"/>
</dbReference>
<organism evidence="4 5">
    <name type="scientific">Cordyceps fumosorosea (strain ARSEF 2679)</name>
    <name type="common">Isaria fumosorosea</name>
    <dbReference type="NCBI Taxonomy" id="1081104"/>
    <lineage>
        <taxon>Eukaryota</taxon>
        <taxon>Fungi</taxon>
        <taxon>Dikarya</taxon>
        <taxon>Ascomycota</taxon>
        <taxon>Pezizomycotina</taxon>
        <taxon>Sordariomycetes</taxon>
        <taxon>Hypocreomycetidae</taxon>
        <taxon>Hypocreales</taxon>
        <taxon>Cordycipitaceae</taxon>
        <taxon>Cordyceps</taxon>
    </lineage>
</organism>
<evidence type="ECO:0000256" key="2">
    <source>
        <dbReference type="ARBA" id="ARBA00023239"/>
    </source>
</evidence>
<keyword evidence="5" id="KW-1185">Reference proteome</keyword>
<keyword evidence="2" id="KW-0456">Lyase</keyword>
<feature type="domain" description="Scytalone dehydratase-like" evidence="3">
    <location>
        <begin position="7"/>
        <end position="155"/>
    </location>
</feature>
<comment type="caution">
    <text evidence="4">The sequence shown here is derived from an EMBL/GenBank/DDBJ whole genome shotgun (WGS) entry which is preliminary data.</text>
</comment>
<dbReference type="AlphaFoldDB" id="A0A167NNP7"/>
<evidence type="ECO:0000313" key="4">
    <source>
        <dbReference type="EMBL" id="OAA55762.1"/>
    </source>
</evidence>
<evidence type="ECO:0000256" key="1">
    <source>
        <dbReference type="ARBA" id="ARBA00008584"/>
    </source>
</evidence>
<dbReference type="STRING" id="1081104.A0A167NNP7"/>
<accession>A0A167NNP7</accession>
<proteinExistence type="inferred from homology"/>
<dbReference type="Gene3D" id="3.10.450.50">
    <property type="match status" value="1"/>
</dbReference>
<dbReference type="RefSeq" id="XP_018701486.1">
    <property type="nucleotide sequence ID" value="XM_018851470.1"/>
</dbReference>
<dbReference type="GO" id="GO:0016829">
    <property type="term" value="F:lyase activity"/>
    <property type="evidence" value="ECO:0007669"/>
    <property type="project" value="UniProtKB-KW"/>
</dbReference>